<dbReference type="CDD" id="cd00082">
    <property type="entry name" value="HisKA"/>
    <property type="match status" value="1"/>
</dbReference>
<protein>
    <recommendedName>
        <fullName evidence="3">histidine kinase</fullName>
        <ecNumber evidence="3">2.7.13.3</ecNumber>
    </recommendedName>
</protein>
<dbReference type="EMBL" id="OY569118">
    <property type="protein sequence ID" value="CAJ1004037.1"/>
    <property type="molecule type" value="Genomic_DNA"/>
</dbReference>
<dbReference type="Gene3D" id="3.30.565.10">
    <property type="entry name" value="Histidine kinase-like ATPase, C-terminal domain"/>
    <property type="match status" value="1"/>
</dbReference>
<dbReference type="Proteomes" id="UP001189619">
    <property type="component" value="Chromosome"/>
</dbReference>
<dbReference type="Pfam" id="PF00512">
    <property type="entry name" value="HisKA"/>
    <property type="match status" value="1"/>
</dbReference>
<feature type="transmembrane region" description="Helical" evidence="10">
    <location>
        <begin position="263"/>
        <end position="283"/>
    </location>
</feature>
<dbReference type="AlphaFoldDB" id="A0AA48MB94"/>
<keyword evidence="10" id="KW-1133">Transmembrane helix</keyword>
<evidence type="ECO:0000259" key="11">
    <source>
        <dbReference type="PROSITE" id="PS50109"/>
    </source>
</evidence>
<evidence type="ECO:0000256" key="6">
    <source>
        <dbReference type="ARBA" id="ARBA00022741"/>
    </source>
</evidence>
<accession>A0AA48MB94</accession>
<dbReference type="InterPro" id="IPR005467">
    <property type="entry name" value="His_kinase_dom"/>
</dbReference>
<dbReference type="InterPro" id="IPR036890">
    <property type="entry name" value="HATPase_C_sf"/>
</dbReference>
<comment type="subcellular location">
    <subcellularLocation>
        <location evidence="2">Membrane</location>
    </subcellularLocation>
</comment>
<name>A0AA48MB94_9BACL</name>
<dbReference type="SUPFAM" id="SSF47384">
    <property type="entry name" value="Homodimeric domain of signal transducing histidine kinase"/>
    <property type="match status" value="1"/>
</dbReference>
<keyword evidence="8" id="KW-0067">ATP-binding</keyword>
<dbReference type="KEGG" id="bayd:BSPP4475_17140"/>
<dbReference type="InterPro" id="IPR036097">
    <property type="entry name" value="HisK_dim/P_sf"/>
</dbReference>
<evidence type="ECO:0000256" key="10">
    <source>
        <dbReference type="SAM" id="Phobius"/>
    </source>
</evidence>
<dbReference type="InterPro" id="IPR050351">
    <property type="entry name" value="BphY/WalK/GraS-like"/>
</dbReference>
<keyword evidence="7 12" id="KW-0418">Kinase</keyword>
<gene>
    <name evidence="12" type="ORF">BSPP4475_17140</name>
</gene>
<evidence type="ECO:0000256" key="7">
    <source>
        <dbReference type="ARBA" id="ARBA00022777"/>
    </source>
</evidence>
<dbReference type="GO" id="GO:0000155">
    <property type="term" value="F:phosphorelay sensor kinase activity"/>
    <property type="evidence" value="ECO:0007669"/>
    <property type="project" value="InterPro"/>
</dbReference>
<dbReference type="GO" id="GO:0007234">
    <property type="term" value="P:osmosensory signaling via phosphorelay pathway"/>
    <property type="evidence" value="ECO:0007669"/>
    <property type="project" value="TreeGrafter"/>
</dbReference>
<evidence type="ECO:0000256" key="9">
    <source>
        <dbReference type="ARBA" id="ARBA00023012"/>
    </source>
</evidence>
<feature type="domain" description="Histidine kinase" evidence="11">
    <location>
        <begin position="365"/>
        <end position="584"/>
    </location>
</feature>
<proteinExistence type="predicted"/>
<evidence type="ECO:0000313" key="12">
    <source>
        <dbReference type="EMBL" id="CAJ1004037.1"/>
    </source>
</evidence>
<evidence type="ECO:0000256" key="2">
    <source>
        <dbReference type="ARBA" id="ARBA00004370"/>
    </source>
</evidence>
<dbReference type="InterPro" id="IPR004358">
    <property type="entry name" value="Sig_transdc_His_kin-like_C"/>
</dbReference>
<keyword evidence="5" id="KW-0808">Transferase</keyword>
<organism evidence="12 13">
    <name type="scientific">Brevibacillus aydinogluensis</name>
    <dbReference type="NCBI Taxonomy" id="927786"/>
    <lineage>
        <taxon>Bacteria</taxon>
        <taxon>Bacillati</taxon>
        <taxon>Bacillota</taxon>
        <taxon>Bacilli</taxon>
        <taxon>Bacillales</taxon>
        <taxon>Paenibacillaceae</taxon>
        <taxon>Brevibacillus</taxon>
    </lineage>
</organism>
<dbReference type="GO" id="GO:0030295">
    <property type="term" value="F:protein kinase activator activity"/>
    <property type="evidence" value="ECO:0007669"/>
    <property type="project" value="TreeGrafter"/>
</dbReference>
<evidence type="ECO:0000256" key="5">
    <source>
        <dbReference type="ARBA" id="ARBA00022679"/>
    </source>
</evidence>
<evidence type="ECO:0000313" key="13">
    <source>
        <dbReference type="Proteomes" id="UP001189619"/>
    </source>
</evidence>
<reference evidence="12" key="1">
    <citation type="submission" date="2023-07" db="EMBL/GenBank/DDBJ databases">
        <authorList>
            <person name="Ivanov I."/>
            <person name="Teneva D."/>
            <person name="Stoikov I."/>
        </authorList>
    </citation>
    <scope>NUCLEOTIDE SEQUENCE</scope>
    <source>
        <strain evidence="12">4475</strain>
    </source>
</reference>
<evidence type="ECO:0000256" key="8">
    <source>
        <dbReference type="ARBA" id="ARBA00022840"/>
    </source>
</evidence>
<keyword evidence="9" id="KW-0902">Two-component regulatory system</keyword>
<keyword evidence="13" id="KW-1185">Reference proteome</keyword>
<dbReference type="GO" id="GO:0005524">
    <property type="term" value="F:ATP binding"/>
    <property type="evidence" value="ECO:0007669"/>
    <property type="project" value="UniProtKB-KW"/>
</dbReference>
<dbReference type="InterPro" id="IPR003661">
    <property type="entry name" value="HisK_dim/P_dom"/>
</dbReference>
<dbReference type="InterPro" id="IPR003594">
    <property type="entry name" value="HATPase_dom"/>
</dbReference>
<dbReference type="PANTHER" id="PTHR42878:SF7">
    <property type="entry name" value="SENSOR HISTIDINE KINASE GLRK"/>
    <property type="match status" value="1"/>
</dbReference>
<dbReference type="EC" id="2.7.13.3" evidence="3"/>
<dbReference type="RefSeq" id="WP_304414713.1">
    <property type="nucleotide sequence ID" value="NZ_OY569118.1"/>
</dbReference>
<keyword evidence="10" id="KW-0472">Membrane</keyword>
<evidence type="ECO:0000256" key="4">
    <source>
        <dbReference type="ARBA" id="ARBA00022553"/>
    </source>
</evidence>
<evidence type="ECO:0000256" key="1">
    <source>
        <dbReference type="ARBA" id="ARBA00000085"/>
    </source>
</evidence>
<dbReference type="Pfam" id="PF02518">
    <property type="entry name" value="HATPase_c"/>
    <property type="match status" value="1"/>
</dbReference>
<dbReference type="PROSITE" id="PS50109">
    <property type="entry name" value="HIS_KIN"/>
    <property type="match status" value="1"/>
</dbReference>
<dbReference type="SUPFAM" id="SSF55874">
    <property type="entry name" value="ATPase domain of HSP90 chaperone/DNA topoisomerase II/histidine kinase"/>
    <property type="match status" value="1"/>
</dbReference>
<evidence type="ECO:0000256" key="3">
    <source>
        <dbReference type="ARBA" id="ARBA00012438"/>
    </source>
</evidence>
<dbReference type="PANTHER" id="PTHR42878">
    <property type="entry name" value="TWO-COMPONENT HISTIDINE KINASE"/>
    <property type="match status" value="1"/>
</dbReference>
<keyword evidence="4" id="KW-0597">Phosphoprotein</keyword>
<comment type="catalytic activity">
    <reaction evidence="1">
        <text>ATP + protein L-histidine = ADP + protein N-phospho-L-histidine.</text>
        <dbReference type="EC" id="2.7.13.3"/>
    </reaction>
</comment>
<sequence>MRLRRKMIVHHFRQLLLFFVVLIVVLVISLALLGYQLTKREMATDLSLLSASDLSLFFIAVDKNGVRVDEDVEHSVKNQNGWLQVIDRNGEAVYAYNCPPDVPRRYTPGELVGLAQPESGFPHHTRIWTIRSGEESYLVLYGTPAPEVRLLHLVLPREAGENAVSRPAPGSEVQEAFRQHNAWLAVYDRQGSLVEQWNNPQAAKRLEAAEILQAEQERRSRPVNIISRYDEATGRTFVVGVPNPLYRPGTSAAENSDRLVQEALLKIVLILVLVVLAAALWYGRRVGQPLLHMMNWLEQLANGRYQEPTGRNGRLVGTTRRGRRKKSFAVFQDIFDALQHLTVVLSDSERRRKDMERTREEWITGLSHDLKTPLSSIYGYAAILESDQYEWGPGEIRRFGGIIREKADYMTGLIEDLNLTYRLKNNALPMVKKTAEIVEQVRRIVVDTVNDPGAERHVIRFQPEVASLLGQVDGKWFRRIVANVLANAVKHTPPGTNVLVSVGPNSGGGFVVKVADDGPGMDEETKENLFERYYRGGHTQEDASGSGLGMAIAKQLVLAHGGKIRVESEPGRGTTVAMLFPPADDLKERDEVKQERVIRSGC</sequence>
<dbReference type="CDD" id="cd00075">
    <property type="entry name" value="HATPase"/>
    <property type="match status" value="1"/>
</dbReference>
<keyword evidence="6" id="KW-0547">Nucleotide-binding</keyword>
<dbReference type="Gene3D" id="1.10.287.130">
    <property type="match status" value="1"/>
</dbReference>
<dbReference type="SMART" id="SM00388">
    <property type="entry name" value="HisKA"/>
    <property type="match status" value="1"/>
</dbReference>
<dbReference type="SMART" id="SM00387">
    <property type="entry name" value="HATPase_c"/>
    <property type="match status" value="1"/>
</dbReference>
<dbReference type="FunFam" id="1.10.287.130:FF:000082">
    <property type="entry name" value="Sensor histidine kinase YvrG"/>
    <property type="match status" value="1"/>
</dbReference>
<keyword evidence="10" id="KW-0812">Transmembrane</keyword>
<dbReference type="GO" id="GO:0000156">
    <property type="term" value="F:phosphorelay response regulator activity"/>
    <property type="evidence" value="ECO:0007669"/>
    <property type="project" value="TreeGrafter"/>
</dbReference>
<dbReference type="PRINTS" id="PR00344">
    <property type="entry name" value="BCTRLSENSOR"/>
</dbReference>